<evidence type="ECO:0000313" key="8">
    <source>
        <dbReference type="EMBL" id="SEM39726.1"/>
    </source>
</evidence>
<sequence>SGEDLKAYAQAVYDDVTGHFYVSLNSDFLAQVAKDSDFQAKVDIEFTRLIAGAVYNYFTNNLAFEDSEGNVTEVPVLSNEVVTHTPEQPVEENPETPITPTEVETPATPEEVPVVQSSVLPMTGDETTPLNLIVSAFGVFMFILGIFGIRRKKEDK</sequence>
<feature type="transmembrane region" description="Helical" evidence="6">
    <location>
        <begin position="130"/>
        <end position="149"/>
    </location>
</feature>
<evidence type="ECO:0000256" key="6">
    <source>
        <dbReference type="SAM" id="Phobius"/>
    </source>
</evidence>
<keyword evidence="6" id="KW-0812">Transmembrane</keyword>
<keyword evidence="1" id="KW-0134">Cell wall</keyword>
<dbReference type="EMBL" id="FOBM01000025">
    <property type="protein sequence ID" value="SEM39726.1"/>
    <property type="molecule type" value="Genomic_DNA"/>
</dbReference>
<keyword evidence="6" id="KW-0472">Membrane</keyword>
<dbReference type="Proteomes" id="UP000182764">
    <property type="component" value="Unassembled WGS sequence"/>
</dbReference>
<proteinExistence type="predicted"/>
<dbReference type="Gene3D" id="2.60.40.740">
    <property type="match status" value="1"/>
</dbReference>
<evidence type="ECO:0000256" key="3">
    <source>
        <dbReference type="ARBA" id="ARBA00022729"/>
    </source>
</evidence>
<name>A0A1H7Y0L2_9STRE</name>
<gene>
    <name evidence="8" type="ORF">SAMN04487839_1251</name>
</gene>
<evidence type="ECO:0000256" key="1">
    <source>
        <dbReference type="ARBA" id="ARBA00022512"/>
    </source>
</evidence>
<keyword evidence="4" id="KW-0572">Peptidoglycan-anchor</keyword>
<dbReference type="InterPro" id="IPR019931">
    <property type="entry name" value="LPXTG_anchor"/>
</dbReference>
<evidence type="ECO:0000256" key="5">
    <source>
        <dbReference type="SAM" id="MobiDB-lite"/>
    </source>
</evidence>
<dbReference type="PROSITE" id="PS50847">
    <property type="entry name" value="GRAM_POS_ANCHORING"/>
    <property type="match status" value="1"/>
</dbReference>
<evidence type="ECO:0000256" key="2">
    <source>
        <dbReference type="ARBA" id="ARBA00022525"/>
    </source>
</evidence>
<accession>A0A1H7Y0L2</accession>
<dbReference type="AlphaFoldDB" id="A0A1H7Y0L2"/>
<dbReference type="NCBIfam" id="TIGR01167">
    <property type="entry name" value="LPXTG_anchor"/>
    <property type="match status" value="1"/>
</dbReference>
<evidence type="ECO:0000313" key="9">
    <source>
        <dbReference type="Proteomes" id="UP000182764"/>
    </source>
</evidence>
<feature type="compositionally biased region" description="Low complexity" evidence="5">
    <location>
        <begin position="95"/>
        <end position="109"/>
    </location>
</feature>
<feature type="region of interest" description="Disordered" evidence="5">
    <location>
        <begin position="84"/>
        <end position="109"/>
    </location>
</feature>
<keyword evidence="6" id="KW-1133">Transmembrane helix</keyword>
<organism evidence="8 9">
    <name type="scientific">Streptococcus gallolyticus</name>
    <dbReference type="NCBI Taxonomy" id="315405"/>
    <lineage>
        <taxon>Bacteria</taxon>
        <taxon>Bacillati</taxon>
        <taxon>Bacillota</taxon>
        <taxon>Bacilli</taxon>
        <taxon>Lactobacillales</taxon>
        <taxon>Streptococcaceae</taxon>
        <taxon>Streptococcus</taxon>
    </lineage>
</organism>
<protein>
    <submittedName>
        <fullName evidence="8">LPXTG-motif cell wall anchor domain-containing protein</fullName>
    </submittedName>
</protein>
<feature type="domain" description="Gram-positive cocci surface proteins LPxTG" evidence="7">
    <location>
        <begin position="120"/>
        <end position="156"/>
    </location>
</feature>
<keyword evidence="3" id="KW-0732">Signal</keyword>
<evidence type="ECO:0000259" key="7">
    <source>
        <dbReference type="PROSITE" id="PS50847"/>
    </source>
</evidence>
<evidence type="ECO:0000256" key="4">
    <source>
        <dbReference type="ARBA" id="ARBA00023088"/>
    </source>
</evidence>
<reference evidence="8 9" key="1">
    <citation type="submission" date="2016-10" db="EMBL/GenBank/DDBJ databases">
        <authorList>
            <person name="de Groot N.N."/>
        </authorList>
    </citation>
    <scope>NUCLEOTIDE SEQUENCE [LARGE SCALE GENOMIC DNA]</scope>
    <source>
        <strain evidence="8 9">VTM1R29</strain>
    </source>
</reference>
<dbReference type="RefSeq" id="WP_141768347.1">
    <property type="nucleotide sequence ID" value="NZ_FOBM01000025.1"/>
</dbReference>
<keyword evidence="2" id="KW-0964">Secreted</keyword>
<feature type="non-terminal residue" evidence="8">
    <location>
        <position position="1"/>
    </location>
</feature>